<feature type="compositionally biased region" description="Pro residues" evidence="7">
    <location>
        <begin position="932"/>
        <end position="942"/>
    </location>
</feature>
<dbReference type="GO" id="GO:0098542">
    <property type="term" value="P:defense response to other organism"/>
    <property type="evidence" value="ECO:0007669"/>
    <property type="project" value="TreeGrafter"/>
</dbReference>
<dbReference type="GO" id="GO:0043531">
    <property type="term" value="F:ADP binding"/>
    <property type="evidence" value="ECO:0007669"/>
    <property type="project" value="InterPro"/>
</dbReference>
<dbReference type="Gene3D" id="3.40.50.300">
    <property type="entry name" value="P-loop containing nucleotide triphosphate hydrolases"/>
    <property type="match status" value="1"/>
</dbReference>
<evidence type="ECO:0000313" key="10">
    <source>
        <dbReference type="Proteomes" id="UP001190926"/>
    </source>
</evidence>
<dbReference type="SUPFAM" id="SSF52058">
    <property type="entry name" value="L domain-like"/>
    <property type="match status" value="1"/>
</dbReference>
<dbReference type="SMART" id="SM00382">
    <property type="entry name" value="AAA"/>
    <property type="match status" value="1"/>
</dbReference>
<keyword evidence="10" id="KW-1185">Reference proteome</keyword>
<accession>A0AAD4JKG3</accession>
<dbReference type="PANTHER" id="PTHR23155">
    <property type="entry name" value="DISEASE RESISTANCE PROTEIN RP"/>
    <property type="match status" value="1"/>
</dbReference>
<dbReference type="PRINTS" id="PR00364">
    <property type="entry name" value="DISEASERSIST"/>
</dbReference>
<sequence length="942" mass="105968">MTSVGVIWSAVARIKCLKEIVKPPESLPIEAEQLLQGLEGIKEALREGQPLQREEEEEFGELEKKIVRLSYEIVDAIVDASSKSKEMFSVSMLSQRKKSGITKLQQLQTTLNGFQDDLKSSGSEQSPASSRSTGSEQKPKKKLSASNTLTQWGFKKLVKLERKSSRMSSSEIDPKNMIDSESEAGRELDYDKAAELKPKKIIDSESNSNSKQNMQRDSVGNDVDLFPRLRENLLNRSSEDSVVYIVGESGMGKTTFTRKLFHDLKDSFDVFAWVPINHNFQIKRVLQLLLQKLGPSQDQYIRDMNEIQLITHIFSALQINKNNLLVLDDIGSLDDWESIRLALPVANSTKVIVTTSSNDFLKLKNSYQISGLTKPDILMLLSNEASFKTGSEKIGEAIFDISCGSPLFATILGKSLQPEAATAGDQLVDELVSYIPQKGKPQVLGVCYKRLAPELKPCLLYLGQFPQGQEIEVEKLYLLLMAENLIISPKEESKTSLQSSLKDLARRKLVQVQEDYKSSCRLHDRVREFCKSKGSDEELFEIVDFESSIKVGPHTRRLAIYLSKYRGDNPIQFHSQDTLKKILSLLIFDTFESAEEKSEWPSEINDLKEFSHARVFNFDGVDFTVRKVPRGIDRLVLLRYLSFRGCRLEELPPSMSNLTQLETLDLVVHADCKKMLIPNNTFAKMTRMLHLYLPRLYAASNGKAKVQLQGLERLEILVNFDTEACDVKVLSEFKNLKTLSTISEGQANDLEDVIKFINGQAEKLQHSSVDITSFDCYNRGSASALKKLLECQFVHSIHIEGRISELPDELDSPAEKVAEIFLDGSEIEDDPMNYFGTTFQNLRSLALSNDAFLGSEIVISAESMFRNLRSLKLKNLQYLEKLTIEQGAMVELSTLIIEGCGCLEEVSIPKKMHDKLQKAQGDNGGDVYSVMPLPPTFNTTPP</sequence>
<evidence type="ECO:0000256" key="1">
    <source>
        <dbReference type="ARBA" id="ARBA00008894"/>
    </source>
</evidence>
<evidence type="ECO:0000256" key="7">
    <source>
        <dbReference type="SAM" id="MobiDB-lite"/>
    </source>
</evidence>
<proteinExistence type="inferred from homology"/>
<protein>
    <recommendedName>
        <fullName evidence="8">AAA+ ATPase domain-containing protein</fullName>
    </recommendedName>
</protein>
<feature type="compositionally biased region" description="Basic and acidic residues" evidence="7">
    <location>
        <begin position="172"/>
        <end position="186"/>
    </location>
</feature>
<dbReference type="InterPro" id="IPR002182">
    <property type="entry name" value="NB-ARC"/>
</dbReference>
<organism evidence="9 10">
    <name type="scientific">Perilla frutescens var. hirtella</name>
    <name type="common">Perilla citriodora</name>
    <name type="synonym">Perilla setoyensis</name>
    <dbReference type="NCBI Taxonomy" id="608512"/>
    <lineage>
        <taxon>Eukaryota</taxon>
        <taxon>Viridiplantae</taxon>
        <taxon>Streptophyta</taxon>
        <taxon>Embryophyta</taxon>
        <taxon>Tracheophyta</taxon>
        <taxon>Spermatophyta</taxon>
        <taxon>Magnoliopsida</taxon>
        <taxon>eudicotyledons</taxon>
        <taxon>Gunneridae</taxon>
        <taxon>Pentapetalae</taxon>
        <taxon>asterids</taxon>
        <taxon>lamiids</taxon>
        <taxon>Lamiales</taxon>
        <taxon>Lamiaceae</taxon>
        <taxon>Nepetoideae</taxon>
        <taxon>Elsholtzieae</taxon>
        <taxon>Perilla</taxon>
    </lineage>
</organism>
<dbReference type="InterPro" id="IPR058922">
    <property type="entry name" value="WHD_DRP"/>
</dbReference>
<evidence type="ECO:0000256" key="3">
    <source>
        <dbReference type="ARBA" id="ARBA00022737"/>
    </source>
</evidence>
<dbReference type="InterPro" id="IPR003593">
    <property type="entry name" value="AAA+_ATPase"/>
</dbReference>
<evidence type="ECO:0000256" key="4">
    <source>
        <dbReference type="ARBA" id="ARBA00022741"/>
    </source>
</evidence>
<dbReference type="Pfam" id="PF23559">
    <property type="entry name" value="WHD_DRP"/>
    <property type="match status" value="1"/>
</dbReference>
<keyword evidence="3" id="KW-0677">Repeat</keyword>
<reference evidence="9 10" key="1">
    <citation type="journal article" date="2021" name="Nat. Commun.">
        <title>Incipient diploidization of the medicinal plant Perilla within 10,000 years.</title>
        <authorList>
            <person name="Zhang Y."/>
            <person name="Shen Q."/>
            <person name="Leng L."/>
            <person name="Zhang D."/>
            <person name="Chen S."/>
            <person name="Shi Y."/>
            <person name="Ning Z."/>
            <person name="Chen S."/>
        </authorList>
    </citation>
    <scope>NUCLEOTIDE SEQUENCE [LARGE SCALE GENOMIC DNA]</scope>
    <source>
        <strain evidence="10">cv. PC099</strain>
    </source>
</reference>
<dbReference type="Pfam" id="PF23598">
    <property type="entry name" value="LRR_14"/>
    <property type="match status" value="1"/>
</dbReference>
<keyword evidence="2" id="KW-0433">Leucine-rich repeat</keyword>
<dbReference type="Proteomes" id="UP001190926">
    <property type="component" value="Unassembled WGS sequence"/>
</dbReference>
<dbReference type="Gene3D" id="1.10.10.10">
    <property type="entry name" value="Winged helix-like DNA-binding domain superfamily/Winged helix DNA-binding domain"/>
    <property type="match status" value="1"/>
</dbReference>
<keyword evidence="4" id="KW-0547">Nucleotide-binding</keyword>
<comment type="similarity">
    <text evidence="1">Belongs to the disease resistance NB-LRR family.</text>
</comment>
<evidence type="ECO:0000313" key="9">
    <source>
        <dbReference type="EMBL" id="KAH6834675.1"/>
    </source>
</evidence>
<dbReference type="Pfam" id="PF00931">
    <property type="entry name" value="NB-ARC"/>
    <property type="match status" value="1"/>
</dbReference>
<dbReference type="PANTHER" id="PTHR23155:SF1205">
    <property type="entry name" value="DISEASE RESISTANCE PROTEIN RPM1"/>
    <property type="match status" value="1"/>
</dbReference>
<dbReference type="InterPro" id="IPR044974">
    <property type="entry name" value="Disease_R_plants"/>
</dbReference>
<evidence type="ECO:0000256" key="5">
    <source>
        <dbReference type="ARBA" id="ARBA00022821"/>
    </source>
</evidence>
<name>A0AAD4JKG3_PERFH</name>
<dbReference type="InterPro" id="IPR036388">
    <property type="entry name" value="WH-like_DNA-bd_sf"/>
</dbReference>
<feature type="region of interest" description="Disordered" evidence="7">
    <location>
        <begin position="917"/>
        <end position="942"/>
    </location>
</feature>
<evidence type="ECO:0000256" key="6">
    <source>
        <dbReference type="ARBA" id="ARBA00022840"/>
    </source>
</evidence>
<dbReference type="InterPro" id="IPR055414">
    <property type="entry name" value="LRR_R13L4/SHOC2-like"/>
</dbReference>
<dbReference type="Gene3D" id="3.80.10.10">
    <property type="entry name" value="Ribonuclease Inhibitor"/>
    <property type="match status" value="1"/>
</dbReference>
<feature type="region of interest" description="Disordered" evidence="7">
    <location>
        <begin position="114"/>
        <end position="145"/>
    </location>
</feature>
<comment type="caution">
    <text evidence="9">The sequence shown here is derived from an EMBL/GenBank/DDBJ whole genome shotgun (WGS) entry which is preliminary data.</text>
</comment>
<feature type="region of interest" description="Disordered" evidence="7">
    <location>
        <begin position="165"/>
        <end position="186"/>
    </location>
</feature>
<keyword evidence="5" id="KW-0611">Plant defense</keyword>
<evidence type="ECO:0000256" key="2">
    <source>
        <dbReference type="ARBA" id="ARBA00022614"/>
    </source>
</evidence>
<dbReference type="FunFam" id="1.10.10.10:FF:000322">
    <property type="entry name" value="Probable disease resistance protein At1g63360"/>
    <property type="match status" value="1"/>
</dbReference>
<dbReference type="InterPro" id="IPR027417">
    <property type="entry name" value="P-loop_NTPase"/>
</dbReference>
<dbReference type="AlphaFoldDB" id="A0AAD4JKG3"/>
<dbReference type="InterPro" id="IPR032675">
    <property type="entry name" value="LRR_dom_sf"/>
</dbReference>
<feature type="domain" description="AAA+ ATPase" evidence="8">
    <location>
        <begin position="239"/>
        <end position="384"/>
    </location>
</feature>
<feature type="region of interest" description="Disordered" evidence="7">
    <location>
        <begin position="199"/>
        <end position="219"/>
    </location>
</feature>
<evidence type="ECO:0000259" key="8">
    <source>
        <dbReference type="SMART" id="SM00382"/>
    </source>
</evidence>
<dbReference type="EMBL" id="SDAM02000045">
    <property type="protein sequence ID" value="KAH6834675.1"/>
    <property type="molecule type" value="Genomic_DNA"/>
</dbReference>
<feature type="compositionally biased region" description="Polar residues" evidence="7">
    <location>
        <begin position="120"/>
        <end position="136"/>
    </location>
</feature>
<dbReference type="GO" id="GO:0005524">
    <property type="term" value="F:ATP binding"/>
    <property type="evidence" value="ECO:0007669"/>
    <property type="project" value="UniProtKB-KW"/>
</dbReference>
<feature type="compositionally biased region" description="Polar residues" evidence="7">
    <location>
        <begin position="204"/>
        <end position="218"/>
    </location>
</feature>
<gene>
    <name evidence="9" type="ORF">C2S53_019817</name>
</gene>
<keyword evidence="6" id="KW-0067">ATP-binding</keyword>
<dbReference type="SUPFAM" id="SSF52540">
    <property type="entry name" value="P-loop containing nucleoside triphosphate hydrolases"/>
    <property type="match status" value="1"/>
</dbReference>